<feature type="compositionally biased region" description="Polar residues" evidence="1">
    <location>
        <begin position="315"/>
        <end position="337"/>
    </location>
</feature>
<dbReference type="AlphaFoldDB" id="A0A8E0VQQ9"/>
<evidence type="ECO:0000256" key="1">
    <source>
        <dbReference type="SAM" id="MobiDB-lite"/>
    </source>
</evidence>
<keyword evidence="3" id="KW-1185">Reference proteome</keyword>
<comment type="caution">
    <text evidence="2">The sequence shown here is derived from an EMBL/GenBank/DDBJ whole genome shotgun (WGS) entry which is preliminary data.</text>
</comment>
<reference evidence="2" key="1">
    <citation type="submission" date="2019-05" db="EMBL/GenBank/DDBJ databases">
        <title>Annotation for the trematode Fasciolopsis buski.</title>
        <authorList>
            <person name="Choi Y.-J."/>
        </authorList>
    </citation>
    <scope>NUCLEOTIDE SEQUENCE</scope>
    <source>
        <strain evidence="2">HT</strain>
        <tissue evidence="2">Whole worm</tissue>
    </source>
</reference>
<protein>
    <submittedName>
        <fullName evidence="2">Uncharacterized protein</fullName>
    </submittedName>
</protein>
<feature type="compositionally biased region" description="Basic and acidic residues" evidence="1">
    <location>
        <begin position="200"/>
        <end position="211"/>
    </location>
</feature>
<feature type="compositionally biased region" description="Basic and acidic residues" evidence="1">
    <location>
        <begin position="447"/>
        <end position="457"/>
    </location>
</feature>
<organism evidence="2 3">
    <name type="scientific">Fasciolopsis buskii</name>
    <dbReference type="NCBI Taxonomy" id="27845"/>
    <lineage>
        <taxon>Eukaryota</taxon>
        <taxon>Metazoa</taxon>
        <taxon>Spiralia</taxon>
        <taxon>Lophotrochozoa</taxon>
        <taxon>Platyhelminthes</taxon>
        <taxon>Trematoda</taxon>
        <taxon>Digenea</taxon>
        <taxon>Plagiorchiida</taxon>
        <taxon>Echinostomata</taxon>
        <taxon>Echinostomatoidea</taxon>
        <taxon>Fasciolidae</taxon>
        <taxon>Fasciolopsis</taxon>
    </lineage>
</organism>
<gene>
    <name evidence="2" type="ORF">FBUS_01908</name>
</gene>
<evidence type="ECO:0000313" key="2">
    <source>
        <dbReference type="EMBL" id="KAA0198882.1"/>
    </source>
</evidence>
<feature type="compositionally biased region" description="Basic and acidic residues" evidence="1">
    <location>
        <begin position="301"/>
        <end position="314"/>
    </location>
</feature>
<feature type="compositionally biased region" description="Polar residues" evidence="1">
    <location>
        <begin position="236"/>
        <end position="260"/>
    </location>
</feature>
<sequence length="511" mass="55136">MIVPTLLDIFMGLVHPVRCRLVLSDPIHHFYRLVSEPSYDTPNLRDRAGTKSADSCASLASNDSFLCTTNTTSPILSSDSATPSTHESHAVAGASPFSPGSTNLAGMQHKLAVSRQRRRRPPTRPDCWGDTDSGEQIESSILTPLNMGCTQFFTSTVTPSISLPFSHSPMDLISEEGSETDARGPRTVSVQEAESPENLNIHRESDQDGKKSPAVPPRPSLKSALTTKHHVPAMTSFKTSGNRPVSMFVSPSVTSPTQPTNHHHHEHQRSAPGPLLNTEKTHDDHGPKKPPRIKSRSASEQSHEIHSHHNRDSEQTPPTNGRYTDYGVSTINDSSGKPCTPPKDSPQNSPMTEPTPIARPRSKVSATSKIPLTLPPSDESGDCTPEKPAFKPSSTSIRPVSMFAPNATELTRPRHSTISDSSSTLGSRGSLEASQTKLPLTSLVGSHEAEKAPERTSVADRAALFGAKLHTKKPQSPPADSSIPVGRPKDVADRVSCILIDSIFELVLRIS</sequence>
<dbReference type="EMBL" id="LUCM01001443">
    <property type="protein sequence ID" value="KAA0198882.1"/>
    <property type="molecule type" value="Genomic_DNA"/>
</dbReference>
<dbReference type="Proteomes" id="UP000728185">
    <property type="component" value="Unassembled WGS sequence"/>
</dbReference>
<feature type="region of interest" description="Disordered" evidence="1">
    <location>
        <begin position="76"/>
        <end position="134"/>
    </location>
</feature>
<accession>A0A8E0VQQ9</accession>
<feature type="compositionally biased region" description="Low complexity" evidence="1">
    <location>
        <begin position="416"/>
        <end position="431"/>
    </location>
</feature>
<feature type="region of interest" description="Disordered" evidence="1">
    <location>
        <begin position="468"/>
        <end position="487"/>
    </location>
</feature>
<dbReference type="OrthoDB" id="6248748at2759"/>
<name>A0A8E0VQQ9_9TREM</name>
<proteinExistence type="predicted"/>
<feature type="region of interest" description="Disordered" evidence="1">
    <location>
        <begin position="168"/>
        <end position="457"/>
    </location>
</feature>
<evidence type="ECO:0000313" key="3">
    <source>
        <dbReference type="Proteomes" id="UP000728185"/>
    </source>
</evidence>
<feature type="compositionally biased region" description="Polar residues" evidence="1">
    <location>
        <begin position="76"/>
        <end position="85"/>
    </location>
</feature>